<evidence type="ECO:0000259" key="6">
    <source>
        <dbReference type="PROSITE" id="PS50853"/>
    </source>
</evidence>
<dbReference type="GO" id="GO:0000981">
    <property type="term" value="F:DNA-binding transcription factor activity, RNA polymerase II-specific"/>
    <property type="evidence" value="ECO:0007669"/>
    <property type="project" value="TreeGrafter"/>
</dbReference>
<sequence>MKKIISSILSVLMVISGFSVLGTTALADENTENTIEVWNIDDLYSVRHDMSANYVLMADIDMTKDVADGGDYCFLGKNGWNPIGGGDSYKGSKFTGTFDGNNHTIKGLRIETNTIPSGTSDRYLGLFACNAGTIKNLSVDSVSIRCVESTSAESKYIGTICGYNSGTVDNCHVLGGNVDGYAHDSSHNTKSTYLGGVSGHNDTNGIIIKSSNNATIKGSAFGNYYDNVDLYMGGISGTNYGKISQSYNSGNLKDYSKNQNGYLHEGGISGSNALSSCSITDCYNCGDVYNTTDSSSEKSIYGIGYCNSSQIIKNCYNTGSVYYATTLKPFSNSTVVNCYYLNEKNASTSGATALSGVQMTKAINFSGFDFENTWIIDDSTEYAYPQLRDNRQDTLLKIDTIEFKTEPSKVKYRTGDEIKVEGTITVYYMNGTFEDIDITKNMLSGYDMSSVGDQTVTVTYRNKTLTYDINVVQRPNAVGVSLVSGPAKTEFIRDTKLDYSGAVAKIFYDDGTTENVILTPSNTTGADIKKSGTYIVTYTYESYTVNFTVKVVPLKITGIEVKSLPTKTTYIEGQSIDTDGLDIGLTRNDGSSESVKDYKLDYENKAGKQTVTVTYNGYTTTFDVTFSERELLSLSVTEQPTKTSYFSDEKFDRTGMVVTASYNNGLKEEVTDYKTSEITDEIGTQIIEISYGGKSTYIAIEVIERSVESISVTKAPLKSSYVIGSDFDTTGMEVTAYYNDGTSKVVTDYYVSSLPTTLGEGTVKVSYGGKSTTINVTIKEKALVKIKVTEPKKTTYFKGEQLDTTGMVVYAVYNNKKSEPITDYVLSGFGDSDESNLVTVSYKSLTASFEVFIHNPTGEWINTKEATCENAGEKVMYCTTCSEIVKREEIKALNHNYSEKVVKPTCTEKGYTEHTCKNCGDTYRDSYVKETGHNPITDYGKPATCKENGLTEGSHCNVCDTVLVPQQIIPKLNHSYTAQVTSVPSCTTRGSVTYTCQSCGDSYVVYQEASNHNFKLIKTVNATCTTPGYKQYACTECNENYSEQIPITDHKPVVDKAVEATCVKTGLTEGSHCSECGAVIVPQELVKATGHSYTKKVVAPTCKDKGYTVYECTKCKDSYIDDYKDTVGHDYVTTVTTPATCKKTGVKTSTCSVCGDKFTTIIPMIDHKEVTDKAVAPTCTKTGLTEGSHCSVCGDVITEQKVVKSLGHDYVETVVEPTCTDVGYTVYKCSVCGDTYKGNLKSTVDHIYAKKTVKPTCNSKGYTLYTCTLCGDSYKSNYVDTIDHEYKSSVTKEPTCTEEGIKKYTCTVCGDTYNESIPKTEHKYSEKVVAPTCTTDGYTQHTCDLCGDSYKDTITQKVDHSYNSVVTKEPTCTEEGVKKYTCSTCGDTYTEKIPMTDHTVVIDKAVSATYTANGKTEGSHCSVCGKVIKPQRTIAKKKLAKPTGVKATAMSKSFKLNWKKVAGAKGYEIQYSYKRNFSGAKKITVKSGNATSQTVKKLKGKKKVYIRIRAYYNDKNGKAYSTWTVTNVTTKK</sequence>
<evidence type="ECO:0000256" key="2">
    <source>
        <dbReference type="ARBA" id="ARBA00022737"/>
    </source>
</evidence>
<dbReference type="KEGG" id="ruj:E5Z56_07480"/>
<protein>
    <recommendedName>
        <fullName evidence="6">Fibronectin type-III domain-containing protein</fullName>
    </recommendedName>
</protein>
<dbReference type="Gene3D" id="2.160.20.110">
    <property type="match status" value="1"/>
</dbReference>
<feature type="chain" id="PRO_5020183000" description="Fibronectin type-III domain-containing protein" evidence="5">
    <location>
        <begin position="28"/>
        <end position="1532"/>
    </location>
</feature>
<dbReference type="InterPro" id="IPR036116">
    <property type="entry name" value="FN3_sf"/>
</dbReference>
<organism evidence="7 8">
    <name type="scientific">Ruminococcus bovis</name>
    <dbReference type="NCBI Taxonomy" id="2564099"/>
    <lineage>
        <taxon>Bacteria</taxon>
        <taxon>Bacillati</taxon>
        <taxon>Bacillota</taxon>
        <taxon>Clostridia</taxon>
        <taxon>Eubacteriales</taxon>
        <taxon>Oscillospiraceae</taxon>
        <taxon>Ruminococcus</taxon>
    </lineage>
</organism>
<keyword evidence="3" id="KW-0863">Zinc-finger</keyword>
<keyword evidence="2" id="KW-0677">Repeat</keyword>
<dbReference type="SUPFAM" id="SSF49265">
    <property type="entry name" value="Fibronectin type III"/>
    <property type="match status" value="1"/>
</dbReference>
<dbReference type="Gene3D" id="2.60.40.3630">
    <property type="match status" value="6"/>
</dbReference>
<dbReference type="PANTHER" id="PTHR24394:SF29">
    <property type="entry name" value="MYONEURIN"/>
    <property type="match status" value="1"/>
</dbReference>
<dbReference type="Gene3D" id="2.60.40.10">
    <property type="entry name" value="Immunoglobulins"/>
    <property type="match status" value="1"/>
</dbReference>
<evidence type="ECO:0000256" key="1">
    <source>
        <dbReference type="ARBA" id="ARBA00022723"/>
    </source>
</evidence>
<keyword evidence="1" id="KW-0479">Metal-binding</keyword>
<dbReference type="Gene3D" id="1.20.50.40">
    <property type="match status" value="1"/>
</dbReference>
<evidence type="ECO:0000256" key="5">
    <source>
        <dbReference type="SAM" id="SignalP"/>
    </source>
</evidence>
<evidence type="ECO:0000313" key="7">
    <source>
        <dbReference type="EMBL" id="QCT07206.1"/>
    </source>
</evidence>
<dbReference type="PROSITE" id="PS50853">
    <property type="entry name" value="FN3"/>
    <property type="match status" value="1"/>
</dbReference>
<evidence type="ECO:0000313" key="8">
    <source>
        <dbReference type="Proteomes" id="UP000301475"/>
    </source>
</evidence>
<dbReference type="Pfam" id="PF07523">
    <property type="entry name" value="Big_3"/>
    <property type="match status" value="6"/>
</dbReference>
<evidence type="ECO:0000256" key="4">
    <source>
        <dbReference type="ARBA" id="ARBA00022833"/>
    </source>
</evidence>
<evidence type="ECO:0000256" key="3">
    <source>
        <dbReference type="ARBA" id="ARBA00022771"/>
    </source>
</evidence>
<reference evidence="7 8" key="1">
    <citation type="submission" date="2019-04" db="EMBL/GenBank/DDBJ databases">
        <authorList>
            <person name="Embree M."/>
            <person name="Gaffney J.R."/>
        </authorList>
    </citation>
    <scope>NUCLEOTIDE SEQUENCE [LARGE SCALE GENOMIC DNA]</scope>
    <source>
        <strain evidence="7 8">JE7A12</strain>
    </source>
</reference>
<gene>
    <name evidence="7" type="ORF">E5Z56_07480</name>
</gene>
<feature type="signal peptide" evidence="5">
    <location>
        <begin position="1"/>
        <end position="27"/>
    </location>
</feature>
<keyword evidence="8" id="KW-1185">Reference proteome</keyword>
<dbReference type="Proteomes" id="UP000301475">
    <property type="component" value="Chromosome"/>
</dbReference>
<keyword evidence="5" id="KW-0732">Signal</keyword>
<keyword evidence="4" id="KW-0862">Zinc</keyword>
<dbReference type="GO" id="GO:0008270">
    <property type="term" value="F:zinc ion binding"/>
    <property type="evidence" value="ECO:0007669"/>
    <property type="project" value="UniProtKB-KW"/>
</dbReference>
<dbReference type="PANTHER" id="PTHR24394">
    <property type="entry name" value="ZINC FINGER PROTEIN"/>
    <property type="match status" value="1"/>
</dbReference>
<feature type="domain" description="Fibronectin type-III" evidence="6">
    <location>
        <begin position="1441"/>
        <end position="1532"/>
    </location>
</feature>
<dbReference type="RefSeq" id="WP_138157249.1">
    <property type="nucleotide sequence ID" value="NZ_CP039381.1"/>
</dbReference>
<proteinExistence type="predicted"/>
<dbReference type="InterPro" id="IPR013783">
    <property type="entry name" value="Ig-like_fold"/>
</dbReference>
<dbReference type="InterPro" id="IPR022038">
    <property type="entry name" value="Ig-like_bact"/>
</dbReference>
<accession>A0A4P8XVS4</accession>
<dbReference type="OrthoDB" id="2067910at2"/>
<dbReference type="InterPro" id="IPR003961">
    <property type="entry name" value="FN3_dom"/>
</dbReference>
<dbReference type="EMBL" id="CP039381">
    <property type="protein sequence ID" value="QCT07206.1"/>
    <property type="molecule type" value="Genomic_DNA"/>
</dbReference>
<name>A0A4P8XVS4_9FIRM</name>